<dbReference type="InterPro" id="IPR003599">
    <property type="entry name" value="Ig_sub"/>
</dbReference>
<dbReference type="EMBL" id="JAERUA010000008">
    <property type="protein sequence ID" value="KAI1896545.1"/>
    <property type="molecule type" value="Genomic_DNA"/>
</dbReference>
<dbReference type="Gene3D" id="2.60.40.10">
    <property type="entry name" value="Immunoglobulins"/>
    <property type="match status" value="1"/>
</dbReference>
<dbReference type="GO" id="GO:0009897">
    <property type="term" value="C:external side of plasma membrane"/>
    <property type="evidence" value="ECO:0007669"/>
    <property type="project" value="TreeGrafter"/>
</dbReference>
<gene>
    <name evidence="5" type="ORF">AGOR_G00095870</name>
</gene>
<dbReference type="InterPro" id="IPR013106">
    <property type="entry name" value="Ig_V-set"/>
</dbReference>
<dbReference type="PROSITE" id="PS50835">
    <property type="entry name" value="IG_LIKE"/>
    <property type="match status" value="1"/>
</dbReference>
<dbReference type="GO" id="GO:0030183">
    <property type="term" value="P:B cell differentiation"/>
    <property type="evidence" value="ECO:0007669"/>
    <property type="project" value="TreeGrafter"/>
</dbReference>
<evidence type="ECO:0000313" key="6">
    <source>
        <dbReference type="Proteomes" id="UP000829720"/>
    </source>
</evidence>
<dbReference type="Proteomes" id="UP000829720">
    <property type="component" value="Unassembled WGS sequence"/>
</dbReference>
<dbReference type="PANTHER" id="PTHR14334:SF2">
    <property type="entry name" value="B-CELL ANTIGEN RECEPTOR COMPLEX-ASSOCIATED PROTEIN BETA CHAIN"/>
    <property type="match status" value="1"/>
</dbReference>
<dbReference type="GO" id="GO:0050853">
    <property type="term" value="P:B cell receptor signaling pathway"/>
    <property type="evidence" value="ECO:0007669"/>
    <property type="project" value="TreeGrafter"/>
</dbReference>
<dbReference type="InterPro" id="IPR013783">
    <property type="entry name" value="Ig-like_fold"/>
</dbReference>
<keyword evidence="3" id="KW-0732">Signal</keyword>
<feature type="domain" description="Ig-like" evidence="4">
    <location>
        <begin position="36"/>
        <end position="105"/>
    </location>
</feature>
<dbReference type="OrthoDB" id="9894386at2759"/>
<dbReference type="SUPFAM" id="SSF48726">
    <property type="entry name" value="Immunoglobulin"/>
    <property type="match status" value="1"/>
</dbReference>
<proteinExistence type="predicted"/>
<evidence type="ECO:0000256" key="1">
    <source>
        <dbReference type="ARBA" id="ARBA00023319"/>
    </source>
</evidence>
<comment type="caution">
    <text evidence="5">The sequence shown here is derived from an EMBL/GenBank/DDBJ whole genome shotgun (WGS) entry which is preliminary data.</text>
</comment>
<evidence type="ECO:0000259" key="4">
    <source>
        <dbReference type="PROSITE" id="PS50835"/>
    </source>
</evidence>
<dbReference type="Pfam" id="PF07686">
    <property type="entry name" value="V-set"/>
    <property type="match status" value="1"/>
</dbReference>
<evidence type="ECO:0000256" key="2">
    <source>
        <dbReference type="SAM" id="Phobius"/>
    </source>
</evidence>
<sequence>MHCVFIGIFLLTMVNLSVSLHVSQRPRFLGLKTQHSVPIYCEMLDQKGNAAVKWFWSPEDFTESKTALSPSEHFKMSHNGEIKNGVLTIMNVQPEDSGVYYCQLNVSWGPGTQLQVFRRVNTAEAVRRSNLKDAMILIQGLLLGAIIVPVLLHLKEAKEKEDAIYEEPEDDHTYEGLEIEHCGLYEDIPALCEPSEAAWEKTETPCEE</sequence>
<keyword evidence="2" id="KW-1133">Transmembrane helix</keyword>
<dbReference type="AlphaFoldDB" id="A0A8T3DQN4"/>
<reference evidence="5" key="1">
    <citation type="submission" date="2021-01" db="EMBL/GenBank/DDBJ databases">
        <authorList>
            <person name="Zahm M."/>
            <person name="Roques C."/>
            <person name="Cabau C."/>
            <person name="Klopp C."/>
            <person name="Donnadieu C."/>
            <person name="Jouanno E."/>
            <person name="Lampietro C."/>
            <person name="Louis A."/>
            <person name="Herpin A."/>
            <person name="Echchiki A."/>
            <person name="Berthelot C."/>
            <person name="Parey E."/>
            <person name="Roest-Crollius H."/>
            <person name="Braasch I."/>
            <person name="Postlethwait J."/>
            <person name="Bobe J."/>
            <person name="Montfort J."/>
            <person name="Bouchez O."/>
            <person name="Begum T."/>
            <person name="Mejri S."/>
            <person name="Adams A."/>
            <person name="Chen W.-J."/>
            <person name="Guiguen Y."/>
        </authorList>
    </citation>
    <scope>NUCLEOTIDE SEQUENCE</scope>
    <source>
        <tissue evidence="5">Blood</tissue>
    </source>
</reference>
<name>A0A8T3DQN4_9TELE</name>
<feature type="chain" id="PRO_5035851160" description="Ig-like domain-containing protein" evidence="3">
    <location>
        <begin position="20"/>
        <end position="208"/>
    </location>
</feature>
<keyword evidence="2" id="KW-0472">Membrane</keyword>
<dbReference type="InterPro" id="IPR036179">
    <property type="entry name" value="Ig-like_dom_sf"/>
</dbReference>
<dbReference type="InterPro" id="IPR007110">
    <property type="entry name" value="Ig-like_dom"/>
</dbReference>
<keyword evidence="1" id="KW-0393">Immunoglobulin domain</keyword>
<organism evidence="5 6">
    <name type="scientific">Albula goreensis</name>
    <dbReference type="NCBI Taxonomy" id="1534307"/>
    <lineage>
        <taxon>Eukaryota</taxon>
        <taxon>Metazoa</taxon>
        <taxon>Chordata</taxon>
        <taxon>Craniata</taxon>
        <taxon>Vertebrata</taxon>
        <taxon>Euteleostomi</taxon>
        <taxon>Actinopterygii</taxon>
        <taxon>Neopterygii</taxon>
        <taxon>Teleostei</taxon>
        <taxon>Albuliformes</taxon>
        <taxon>Albulidae</taxon>
        <taxon>Albula</taxon>
    </lineage>
</organism>
<keyword evidence="6" id="KW-1185">Reference proteome</keyword>
<protein>
    <recommendedName>
        <fullName evidence="4">Ig-like domain-containing protein</fullName>
    </recommendedName>
</protein>
<dbReference type="CDD" id="cd00099">
    <property type="entry name" value="IgV"/>
    <property type="match status" value="1"/>
</dbReference>
<feature type="signal peptide" evidence="3">
    <location>
        <begin position="1"/>
        <end position="19"/>
    </location>
</feature>
<dbReference type="GO" id="GO:0019815">
    <property type="term" value="C:B cell receptor complex"/>
    <property type="evidence" value="ECO:0007669"/>
    <property type="project" value="TreeGrafter"/>
</dbReference>
<accession>A0A8T3DQN4</accession>
<keyword evidence="2" id="KW-0812">Transmembrane</keyword>
<feature type="transmembrane region" description="Helical" evidence="2">
    <location>
        <begin position="134"/>
        <end position="154"/>
    </location>
</feature>
<evidence type="ECO:0000256" key="3">
    <source>
        <dbReference type="SAM" id="SignalP"/>
    </source>
</evidence>
<dbReference type="SMART" id="SM00409">
    <property type="entry name" value="IG"/>
    <property type="match status" value="1"/>
</dbReference>
<evidence type="ECO:0000313" key="5">
    <source>
        <dbReference type="EMBL" id="KAI1896545.1"/>
    </source>
</evidence>
<dbReference type="PANTHER" id="PTHR14334">
    <property type="entry name" value="B-CELL ANTIGEN RECEPTOR COMPLEX-ASSOCIATED PROTEIN"/>
    <property type="match status" value="1"/>
</dbReference>